<sequence length="454" mass="53394">MFIMIIFLLFFQYCYGSTYDNALFPMVGNLSNINTSFPLVYKVESNSNYILIRCPGEKYRHGNESMVKYELNSRAKRNLIKSLSNNKVVWIKISNSNQDRKETNFTCGKLIINSKHFNGTIYWNLSIKWKFPPYNLMNISHINVKLNKWKIPISCNTTDPYTFYNKNKSFLPYNHKEDKIYKDEVIYFFNKNILINTTYNYASPCGVYKAALGFPNIEIMDKIVKIDVVGKTKIHVINDNSFGYYHAALKTKGVNKFFFKKEEIKVFTAKFDDTFGIVRENSISVNKNKFKIQKTNLIVITYACDTCHKTIKSISKVFFFELNRTRYPSESKTIGYRRNELMERPNCRKIIDNYKFLIEMSYGNDKIILDNFYTLGVKEKFIVKKNMIEYRKNNILGEVRCVYRTPGSKEVFKIVMIYIHYPEEFILKDSAGNVYYPSSSGYAKLYEEQMSNLT</sequence>
<dbReference type="InterPro" id="IPR056006">
    <property type="entry name" value="DUF7584"/>
</dbReference>
<keyword evidence="4" id="KW-1185">Reference proteome</keyword>
<evidence type="ECO:0000259" key="2">
    <source>
        <dbReference type="Pfam" id="PF24488"/>
    </source>
</evidence>
<dbReference type="WBParaSite" id="PTRK_0000693900.1">
    <property type="protein sequence ID" value="PTRK_0000693900.1"/>
    <property type="gene ID" value="PTRK_0000693900"/>
</dbReference>
<keyword evidence="1" id="KW-0732">Signal</keyword>
<evidence type="ECO:0000256" key="1">
    <source>
        <dbReference type="SAM" id="SignalP"/>
    </source>
</evidence>
<dbReference type="InterPro" id="IPR056007">
    <property type="entry name" value="DUF7585"/>
</dbReference>
<dbReference type="Pfam" id="PF24490">
    <property type="entry name" value="DUF7585"/>
    <property type="match status" value="1"/>
</dbReference>
<dbReference type="Proteomes" id="UP000038045">
    <property type="component" value="Unplaced"/>
</dbReference>
<evidence type="ECO:0000313" key="5">
    <source>
        <dbReference type="WBParaSite" id="PTRK_0000693900.1"/>
    </source>
</evidence>
<dbReference type="AlphaFoldDB" id="A0A0N4ZGN2"/>
<evidence type="ECO:0000259" key="3">
    <source>
        <dbReference type="Pfam" id="PF24490"/>
    </source>
</evidence>
<reference evidence="5" key="1">
    <citation type="submission" date="2017-02" db="UniProtKB">
        <authorList>
            <consortium name="WormBaseParasite"/>
        </authorList>
    </citation>
    <scope>IDENTIFICATION</scope>
</reference>
<organism evidence="4 5">
    <name type="scientific">Parastrongyloides trichosuri</name>
    <name type="common">Possum-specific nematode worm</name>
    <dbReference type="NCBI Taxonomy" id="131310"/>
    <lineage>
        <taxon>Eukaryota</taxon>
        <taxon>Metazoa</taxon>
        <taxon>Ecdysozoa</taxon>
        <taxon>Nematoda</taxon>
        <taxon>Chromadorea</taxon>
        <taxon>Rhabditida</taxon>
        <taxon>Tylenchina</taxon>
        <taxon>Panagrolaimomorpha</taxon>
        <taxon>Strongyloidoidea</taxon>
        <taxon>Strongyloididae</taxon>
        <taxon>Parastrongyloides</taxon>
    </lineage>
</organism>
<feature type="domain" description="DUF7585" evidence="3">
    <location>
        <begin position="34"/>
        <end position="210"/>
    </location>
</feature>
<accession>A0A0N4ZGN2</accession>
<feature type="domain" description="DUF7584" evidence="2">
    <location>
        <begin position="215"/>
        <end position="320"/>
    </location>
</feature>
<proteinExistence type="predicted"/>
<evidence type="ECO:0000313" key="4">
    <source>
        <dbReference type="Proteomes" id="UP000038045"/>
    </source>
</evidence>
<feature type="chain" id="PRO_5005891671" evidence="1">
    <location>
        <begin position="17"/>
        <end position="454"/>
    </location>
</feature>
<feature type="signal peptide" evidence="1">
    <location>
        <begin position="1"/>
        <end position="16"/>
    </location>
</feature>
<protein>
    <submittedName>
        <fullName evidence="5">Uncharacterized protein</fullName>
    </submittedName>
</protein>
<name>A0A0N4ZGN2_PARTI</name>
<dbReference type="Pfam" id="PF24488">
    <property type="entry name" value="DUF7584"/>
    <property type="match status" value="1"/>
</dbReference>